<dbReference type="EMBL" id="JBANRG010000053">
    <property type="protein sequence ID" value="KAK7443802.1"/>
    <property type="molecule type" value="Genomic_DNA"/>
</dbReference>
<comment type="caution">
    <text evidence="1">The sequence shown here is derived from an EMBL/GenBank/DDBJ whole genome shotgun (WGS) entry which is preliminary data.</text>
</comment>
<proteinExistence type="predicted"/>
<evidence type="ECO:0000313" key="1">
    <source>
        <dbReference type="EMBL" id="KAK7443802.1"/>
    </source>
</evidence>
<name>A0ABR1IZV7_9AGAR</name>
<evidence type="ECO:0000313" key="2">
    <source>
        <dbReference type="Proteomes" id="UP001498398"/>
    </source>
</evidence>
<dbReference type="Proteomes" id="UP001498398">
    <property type="component" value="Unassembled WGS sequence"/>
</dbReference>
<gene>
    <name evidence="1" type="ORF">VKT23_015583</name>
</gene>
<protein>
    <submittedName>
        <fullName evidence="1">Uncharacterized protein</fullName>
    </submittedName>
</protein>
<keyword evidence="2" id="KW-1185">Reference proteome</keyword>
<sequence>MCASVFERMMDTVPSSVKLSDPIEPYQIKPTTPKLTLTPGGNITFDRSIRVRVTDRDFSSLDSMVLMMPYTDRDGKSCDDCTIQTTPARFQGGLGGFGESFKFFKFSASLPASNSISNFKDNIQEPDSDLEVHDNNSVGFPLNDRIIPLEDQSCINGDSDSSNWNMTIVAAVRDELADQPLALKVIVKTPRQGVIVPALVKQTVQMEQWTAAAKTAGYTLFKGTYDILIDSLSTSFNVVSGEGEDEVRKDFTKTGVLLSTECAVVGKPIW</sequence>
<organism evidence="1 2">
    <name type="scientific">Marasmiellus scandens</name>
    <dbReference type="NCBI Taxonomy" id="2682957"/>
    <lineage>
        <taxon>Eukaryota</taxon>
        <taxon>Fungi</taxon>
        <taxon>Dikarya</taxon>
        <taxon>Basidiomycota</taxon>
        <taxon>Agaricomycotina</taxon>
        <taxon>Agaricomycetes</taxon>
        <taxon>Agaricomycetidae</taxon>
        <taxon>Agaricales</taxon>
        <taxon>Marasmiineae</taxon>
        <taxon>Omphalotaceae</taxon>
        <taxon>Marasmiellus</taxon>
    </lineage>
</organism>
<accession>A0ABR1IZV7</accession>
<reference evidence="1 2" key="1">
    <citation type="submission" date="2024-01" db="EMBL/GenBank/DDBJ databases">
        <title>A draft genome for the cacao thread blight pathogen Marasmiellus scandens.</title>
        <authorList>
            <person name="Baruah I.K."/>
            <person name="Leung J."/>
            <person name="Bukari Y."/>
            <person name="Amoako-Attah I."/>
            <person name="Meinhardt L.W."/>
            <person name="Bailey B.A."/>
            <person name="Cohen S.P."/>
        </authorList>
    </citation>
    <scope>NUCLEOTIDE SEQUENCE [LARGE SCALE GENOMIC DNA]</scope>
    <source>
        <strain evidence="1 2">GH-19</strain>
    </source>
</reference>